<evidence type="ECO:0000313" key="4">
    <source>
        <dbReference type="WBParaSite" id="MCOS_0000040301-mRNA-1"/>
    </source>
</evidence>
<sequence>MDIKTKLKAARIAVQPGITFWKAWSRPLTTYGIGVAILGIYFIDWRLVATKIPFYRKKFDEPTIE</sequence>
<evidence type="ECO:0000313" key="2">
    <source>
        <dbReference type="EMBL" id="VDD74401.1"/>
    </source>
</evidence>
<dbReference type="Proteomes" id="UP000267029">
    <property type="component" value="Unassembled WGS sequence"/>
</dbReference>
<gene>
    <name evidence="2" type="ORF">MCOS_LOCUS404</name>
</gene>
<keyword evidence="3" id="KW-1185">Reference proteome</keyword>
<dbReference type="EMBL" id="UXSR01000034">
    <property type="protein sequence ID" value="VDD74401.1"/>
    <property type="molecule type" value="Genomic_DNA"/>
</dbReference>
<dbReference type="OrthoDB" id="15743at2759"/>
<dbReference type="GO" id="GO:0006122">
    <property type="term" value="P:mitochondrial electron transport, ubiquinol to cytochrome c"/>
    <property type="evidence" value="ECO:0007669"/>
    <property type="project" value="InterPro"/>
</dbReference>
<dbReference type="Pfam" id="PF08997">
    <property type="entry name" value="UCR_6-4kD"/>
    <property type="match status" value="1"/>
</dbReference>
<reference evidence="2 3" key="2">
    <citation type="submission" date="2018-10" db="EMBL/GenBank/DDBJ databases">
        <authorList>
            <consortium name="Pathogen Informatics"/>
        </authorList>
    </citation>
    <scope>NUCLEOTIDE SEQUENCE [LARGE SCALE GENOMIC DNA]</scope>
</reference>
<dbReference type="InterPro" id="IPR029027">
    <property type="entry name" value="Single_a-helix_sf"/>
</dbReference>
<accession>A0A0R3U1X4</accession>
<dbReference type="Gene3D" id="1.20.5.220">
    <property type="match status" value="1"/>
</dbReference>
<feature type="transmembrane region" description="Helical" evidence="1">
    <location>
        <begin position="28"/>
        <end position="48"/>
    </location>
</feature>
<dbReference type="WBParaSite" id="MCOS_0000040301-mRNA-1">
    <property type="protein sequence ID" value="MCOS_0000040301-mRNA-1"/>
    <property type="gene ID" value="MCOS_0000040301"/>
</dbReference>
<protein>
    <submittedName>
        <fullName evidence="4">Ubiquinol-cytochrome c reductase complex 9.5 kDa protein</fullName>
    </submittedName>
</protein>
<reference evidence="4" key="1">
    <citation type="submission" date="2017-02" db="UniProtKB">
        <authorList>
            <consortium name="WormBaseParasite"/>
        </authorList>
    </citation>
    <scope>IDENTIFICATION</scope>
</reference>
<dbReference type="InterPro" id="IPR015089">
    <property type="entry name" value="UQCR"/>
</dbReference>
<keyword evidence="1" id="KW-0812">Transmembrane</keyword>
<name>A0A0R3U1X4_MESCO</name>
<evidence type="ECO:0000313" key="3">
    <source>
        <dbReference type="Proteomes" id="UP000267029"/>
    </source>
</evidence>
<dbReference type="SUPFAM" id="SSF81518">
    <property type="entry name" value="Subunit XI (6.4 kDa protein) of cytochrome bc1 complex (Ubiquinol-cytochrome c reductase)"/>
    <property type="match status" value="1"/>
</dbReference>
<evidence type="ECO:0000256" key="1">
    <source>
        <dbReference type="SAM" id="Phobius"/>
    </source>
</evidence>
<organism evidence="4">
    <name type="scientific">Mesocestoides corti</name>
    <name type="common">Flatworm</name>
    <dbReference type="NCBI Taxonomy" id="53468"/>
    <lineage>
        <taxon>Eukaryota</taxon>
        <taxon>Metazoa</taxon>
        <taxon>Spiralia</taxon>
        <taxon>Lophotrochozoa</taxon>
        <taxon>Platyhelminthes</taxon>
        <taxon>Cestoda</taxon>
        <taxon>Eucestoda</taxon>
        <taxon>Cyclophyllidea</taxon>
        <taxon>Mesocestoididae</taxon>
        <taxon>Mesocestoides</taxon>
    </lineage>
</organism>
<dbReference type="AlphaFoldDB" id="A0A0R3U1X4"/>
<dbReference type="GO" id="GO:0005739">
    <property type="term" value="C:mitochondrion"/>
    <property type="evidence" value="ECO:0007669"/>
    <property type="project" value="GOC"/>
</dbReference>
<keyword evidence="1" id="KW-0472">Membrane</keyword>
<keyword evidence="1" id="KW-1133">Transmembrane helix</keyword>
<proteinExistence type="predicted"/>